<evidence type="ECO:0000256" key="1">
    <source>
        <dbReference type="SAM" id="MobiDB-lite"/>
    </source>
</evidence>
<accession>A0A139AGF3</accession>
<dbReference type="AlphaFoldDB" id="A0A139AGF3"/>
<dbReference type="EMBL" id="KQ965759">
    <property type="protein sequence ID" value="KXS15830.1"/>
    <property type="molecule type" value="Genomic_DNA"/>
</dbReference>
<evidence type="ECO:0000313" key="2">
    <source>
        <dbReference type="EMBL" id="KXS15830.1"/>
    </source>
</evidence>
<organism evidence="2 3">
    <name type="scientific">Gonapodya prolifera (strain JEL478)</name>
    <name type="common">Monoblepharis prolifera</name>
    <dbReference type="NCBI Taxonomy" id="1344416"/>
    <lineage>
        <taxon>Eukaryota</taxon>
        <taxon>Fungi</taxon>
        <taxon>Fungi incertae sedis</taxon>
        <taxon>Chytridiomycota</taxon>
        <taxon>Chytridiomycota incertae sedis</taxon>
        <taxon>Monoblepharidomycetes</taxon>
        <taxon>Monoblepharidales</taxon>
        <taxon>Gonapodyaceae</taxon>
        <taxon>Gonapodya</taxon>
    </lineage>
</organism>
<keyword evidence="3" id="KW-1185">Reference proteome</keyword>
<feature type="region of interest" description="Disordered" evidence="1">
    <location>
        <begin position="29"/>
        <end position="54"/>
    </location>
</feature>
<evidence type="ECO:0000313" key="3">
    <source>
        <dbReference type="Proteomes" id="UP000070544"/>
    </source>
</evidence>
<name>A0A139AGF3_GONPJ</name>
<proteinExistence type="predicted"/>
<dbReference type="Proteomes" id="UP000070544">
    <property type="component" value="Unassembled WGS sequence"/>
</dbReference>
<sequence length="78" mass="8796">MTDRSSSRERARSCLDPLPSLRSRFLAHARHRQSLVPPRQSDTSTRRHTRGESRGCCRLPVSLTVMPAVRTRIAEALG</sequence>
<reference evidence="2 3" key="1">
    <citation type="journal article" date="2015" name="Genome Biol. Evol.">
        <title>Phylogenomic analyses indicate that early fungi evolved digesting cell walls of algal ancestors of land plants.</title>
        <authorList>
            <person name="Chang Y."/>
            <person name="Wang S."/>
            <person name="Sekimoto S."/>
            <person name="Aerts A.L."/>
            <person name="Choi C."/>
            <person name="Clum A."/>
            <person name="LaButti K.M."/>
            <person name="Lindquist E.A."/>
            <person name="Yee Ngan C."/>
            <person name="Ohm R.A."/>
            <person name="Salamov A.A."/>
            <person name="Grigoriev I.V."/>
            <person name="Spatafora J.W."/>
            <person name="Berbee M.L."/>
        </authorList>
    </citation>
    <scope>NUCLEOTIDE SEQUENCE [LARGE SCALE GENOMIC DNA]</scope>
    <source>
        <strain evidence="2 3">JEL478</strain>
    </source>
</reference>
<protein>
    <submittedName>
        <fullName evidence="2">Uncharacterized protein</fullName>
    </submittedName>
</protein>
<gene>
    <name evidence="2" type="ORF">M427DRAFT_309576</name>
</gene>